<evidence type="ECO:0000256" key="8">
    <source>
        <dbReference type="PROSITE-ProRule" id="PRU00023"/>
    </source>
</evidence>
<proteinExistence type="inferred from homology"/>
<dbReference type="GO" id="GO:0006144">
    <property type="term" value="P:purine nucleobase metabolic process"/>
    <property type="evidence" value="ECO:0007669"/>
    <property type="project" value="UniProtKB-KW"/>
</dbReference>
<evidence type="ECO:0000256" key="5">
    <source>
        <dbReference type="ARBA" id="ARBA00022801"/>
    </source>
</evidence>
<protein>
    <recommendedName>
        <fullName evidence="3">allantoicase</fullName>
        <ecNumber evidence="3">3.5.3.4</ecNumber>
    </recommendedName>
</protein>
<feature type="domain" description="Dilute" evidence="10">
    <location>
        <begin position="1183"/>
        <end position="1478"/>
    </location>
</feature>
<dbReference type="InterPro" id="IPR052072">
    <property type="entry name" value="Vascular_dev_regulator"/>
</dbReference>
<name>A0A9N9V060_9HYPO</name>
<dbReference type="Proteomes" id="UP000696573">
    <property type="component" value="Unassembled WGS sequence"/>
</dbReference>
<dbReference type="InterPro" id="IPR036770">
    <property type="entry name" value="Ankyrin_rpt-contain_sf"/>
</dbReference>
<dbReference type="InterPro" id="IPR015908">
    <property type="entry name" value="Allantoicase_dom"/>
</dbReference>
<dbReference type="SMART" id="SM00248">
    <property type="entry name" value="ANK"/>
    <property type="match status" value="3"/>
</dbReference>
<evidence type="ECO:0000256" key="9">
    <source>
        <dbReference type="SAM" id="MobiDB-lite"/>
    </source>
</evidence>
<evidence type="ECO:0000259" key="10">
    <source>
        <dbReference type="PROSITE" id="PS51126"/>
    </source>
</evidence>
<feature type="compositionally biased region" description="Polar residues" evidence="9">
    <location>
        <begin position="1490"/>
        <end position="1526"/>
    </location>
</feature>
<dbReference type="PANTHER" id="PTHR16027">
    <property type="entry name" value="DILUTE DOMAIN-CONTAINING PROTEIN YPR089W"/>
    <property type="match status" value="1"/>
</dbReference>
<dbReference type="SMART" id="SM01132">
    <property type="entry name" value="DIL"/>
    <property type="match status" value="1"/>
</dbReference>
<evidence type="ECO:0000256" key="4">
    <source>
        <dbReference type="ARBA" id="ARBA00022631"/>
    </source>
</evidence>
<dbReference type="Gene3D" id="2.60.120.260">
    <property type="entry name" value="Galactose-binding domain-like"/>
    <property type="match status" value="2"/>
</dbReference>
<keyword evidence="5" id="KW-0378">Hydrolase</keyword>
<dbReference type="EC" id="3.5.3.4" evidence="3"/>
<dbReference type="InterPro" id="IPR037986">
    <property type="entry name" value="Myo5p-like_CBD_DIL"/>
</dbReference>
<dbReference type="EMBL" id="CABFNQ020000436">
    <property type="protein sequence ID" value="CAH0014658.1"/>
    <property type="molecule type" value="Genomic_DNA"/>
</dbReference>
<dbReference type="Pfam" id="PF01843">
    <property type="entry name" value="DIL"/>
    <property type="match status" value="1"/>
</dbReference>
<comment type="pathway">
    <text evidence="7">Nitrogen metabolism; (S)-allantoin degradation; (S)-ureidoglycolate from allantoate (aminidohydrolase route): step 1/1.</text>
</comment>
<dbReference type="Pfam" id="PF12796">
    <property type="entry name" value="Ank_2"/>
    <property type="match status" value="1"/>
</dbReference>
<dbReference type="CDD" id="cd15473">
    <property type="entry name" value="Myo5p-like_CBD_DIL_ANK"/>
    <property type="match status" value="1"/>
</dbReference>
<dbReference type="HAMAP" id="MF_00813">
    <property type="entry name" value="Allantoicase"/>
    <property type="match status" value="1"/>
</dbReference>
<sequence length="1614" mass="179235">MASFVDSIEYKLENIPATAVASDEIDKTFRSSSIDLISGTLGGKILAFSDQWFAEAANLLTPTAPIRQPGKMVFTGAWYDGWETRRHNQEPFDWVIVRLGVASGTVEGVEVDTAFFSGNHAPAISVEGCFSDNDEEVVSWKDGRGKWETVLGIQECGPSQRFGWKLAEPTKKQYTHVRLNMYPDGGIARFRLFGHAVPVFPEDKEAIFDLAAAQNGGVAISCSDQHFGTKDNLLLPGRGKDMGDGWETARSRGPGHVDWTIIKLGAPGYIQELVVDTAHFRGNFPQKVAVQGIEWKGEGEPDDKSSGWVELVAPSKTGPDQEHKFASSAKEAPFTHIKLIMIPDGVLAPPLGPSLEELNIKRTWNSQQLDLQPLRDTLAIRRPSVSLSTISDNAYKEFQKNLKAAKNGEEFGHCLIPTLMGSEYPRNLFALHAPFVNLHPFGYNIPAAQPDLYCGEHPRESLHRPIREALAKRIAPSLSQAMPIIPNFFFEYEDPVIAERGVKSRAQYDGAIGSRAIHSIQNYGNEELQYDDQPYTFSATYDEGILTLYAHHVTGPSSEGELPQFHMNLIRHIHILDSRESLIEGITAFRNARDEAKKHRDRFIAAANSKGSGQQEQADIQGNQFLNALQHHNPSSDPVRQMAEFVQQAYPQPAAANAAPLLQVAQPFQGMLQPPAIASAALFHPATQAFHTMLQPPVIASAALFHPATQAFHTMPQPTAAISGDPLHPGPESGQHLDKGPTPMLLALPPATSTPQRAVPGQTATRRKRPGPSQDAPSQPSGKKTRTGRNPAPAPPPIMDAEDSNIEFGRPQRKSVILPPDLPKSLDDRRHAPIDTLIPETEMYDGWQGESQFLTTPAVAKPLNFASLSLDEPAFDNDGPKDSDTRLMEMLAAQAAHSSGPDLQDEQAIANDDKMSDEQKRATLQKLLNMAASNGDVDKVQKLLDGSAKPYIDVNASDEDGTPPLIYASCFGHEPVVQTLVLGGADVNKQDRNQWSPLMWAMTNRHKGIAKLLLDNGASSDQKTSSGRTAADFVPPDSEMSTYLHTAGYTIGSAGVVDDFYSPGLSQDRFEEEIMENEMRRRLMMESARDLEVDLGNVGMDDQPESADEFEEEQQEFDWSRCLHDQMFVFQEHELDRILDIVITHMTPQRSPTQKPVPANMIFLSARYAHYHSSAELLERLLITAMDRINDVVERYQWDMTILAFWLSNATLLLHYLKKDAGLVEATSEFQAHLAELINEIFILIVRDAERRLDKVLDVAMLDHEIIPGFEDIQFQNEWKIFKRKPTVKEEPLEKRFRPPSPKQRAKPAPRNVTSLLSSTLFVLDLYDVHSVITSQIISQLIYWIGAELFNRIMSNRKYLARTKAMQIRMNISILEDWARTNNRQAEHYEAGEMKSSGETTADAARHHLAPVIQMLQWIQCFSSLASNDLEALVGTLQQLKRLTPQQLIHAASHYRLEVGEKGLTKSALKYLQAIQKEAALKRDRRRSRATSLVSAPDSSPATPVKRNQAQGNGADTPSVQGTPNAKGTDGADEDYDDAPENLLLDPALMLPFSLPSVTDMLISYGAGFGGVNRERERKYIPTVPPEFLEKLELNGGRKGRPMFGEKDWENEEV</sequence>
<keyword evidence="4" id="KW-0659">Purine metabolism</keyword>
<gene>
    <name evidence="11" type="ORF">CRHIZ90672A_00011661</name>
</gene>
<dbReference type="GO" id="GO:0051020">
    <property type="term" value="F:GTPase binding"/>
    <property type="evidence" value="ECO:0007669"/>
    <property type="project" value="TreeGrafter"/>
</dbReference>
<evidence type="ECO:0000256" key="2">
    <source>
        <dbReference type="ARBA" id="ARBA00009242"/>
    </source>
</evidence>
<dbReference type="InterPro" id="IPR005164">
    <property type="entry name" value="Allantoicase"/>
</dbReference>
<organism evidence="11 12">
    <name type="scientific">Clonostachys rhizophaga</name>
    <dbReference type="NCBI Taxonomy" id="160324"/>
    <lineage>
        <taxon>Eukaryota</taxon>
        <taxon>Fungi</taxon>
        <taxon>Dikarya</taxon>
        <taxon>Ascomycota</taxon>
        <taxon>Pezizomycotina</taxon>
        <taxon>Sordariomycetes</taxon>
        <taxon>Hypocreomycetidae</taxon>
        <taxon>Hypocreales</taxon>
        <taxon>Bionectriaceae</taxon>
        <taxon>Clonostachys</taxon>
    </lineage>
</organism>
<dbReference type="PROSITE" id="PS50088">
    <property type="entry name" value="ANK_REPEAT"/>
    <property type="match status" value="2"/>
</dbReference>
<dbReference type="PROSITE" id="PS51126">
    <property type="entry name" value="DILUTE"/>
    <property type="match status" value="1"/>
</dbReference>
<dbReference type="GO" id="GO:0004037">
    <property type="term" value="F:allantoicase activity"/>
    <property type="evidence" value="ECO:0007669"/>
    <property type="project" value="UniProtKB-EC"/>
</dbReference>
<dbReference type="InterPro" id="IPR002710">
    <property type="entry name" value="Dilute_dom"/>
</dbReference>
<feature type="compositionally biased region" description="Acidic residues" evidence="9">
    <location>
        <begin position="1531"/>
        <end position="1540"/>
    </location>
</feature>
<dbReference type="InterPro" id="IPR008979">
    <property type="entry name" value="Galactose-bd-like_sf"/>
</dbReference>
<dbReference type="OrthoDB" id="426293at2759"/>
<dbReference type="FunFam" id="2.60.120.260:FF:000059">
    <property type="entry name" value="Probable allantoicase"/>
    <property type="match status" value="1"/>
</dbReference>
<accession>A0A9N9V060</accession>
<evidence type="ECO:0000256" key="7">
    <source>
        <dbReference type="ARBA" id="ARBA00060607"/>
    </source>
</evidence>
<evidence type="ECO:0000313" key="11">
    <source>
        <dbReference type="EMBL" id="CAH0014658.1"/>
    </source>
</evidence>
<feature type="repeat" description="ANK" evidence="8">
    <location>
        <begin position="960"/>
        <end position="992"/>
    </location>
</feature>
<dbReference type="PANTHER" id="PTHR16027:SF6">
    <property type="entry name" value="DILUTE DOMAIN-CONTAINING PROTEIN"/>
    <property type="match status" value="1"/>
</dbReference>
<reference evidence="11" key="1">
    <citation type="submission" date="2021-10" db="EMBL/GenBank/DDBJ databases">
        <authorList>
            <person name="Piombo E."/>
        </authorList>
    </citation>
    <scope>NUCLEOTIDE SEQUENCE</scope>
</reference>
<comment type="catalytic activity">
    <reaction evidence="1">
        <text>allantoate + H2O = (S)-ureidoglycolate + urea</text>
        <dbReference type="Rhea" id="RHEA:11016"/>
        <dbReference type="ChEBI" id="CHEBI:15377"/>
        <dbReference type="ChEBI" id="CHEBI:16199"/>
        <dbReference type="ChEBI" id="CHEBI:17536"/>
        <dbReference type="ChEBI" id="CHEBI:57296"/>
        <dbReference type="EC" id="3.5.3.4"/>
    </reaction>
</comment>
<dbReference type="NCBIfam" id="TIGR02961">
    <property type="entry name" value="allantoicase"/>
    <property type="match status" value="1"/>
</dbReference>
<comment type="caution">
    <text evidence="11">The sequence shown here is derived from an EMBL/GenBank/DDBJ whole genome shotgun (WGS) entry which is preliminary data.</text>
</comment>
<comment type="similarity">
    <text evidence="2">Belongs to the allantoicase family.</text>
</comment>
<comment type="function">
    <text evidence="6">Utilization of purines as secondary nitrogen sources, when primary sources are limiting.</text>
</comment>
<feature type="region of interest" description="Disordered" evidence="9">
    <location>
        <begin position="1482"/>
        <end position="1540"/>
    </location>
</feature>
<keyword evidence="12" id="KW-1185">Reference proteome</keyword>
<feature type="repeat" description="ANK" evidence="8">
    <location>
        <begin position="993"/>
        <end position="1025"/>
    </location>
</feature>
<evidence type="ECO:0000256" key="6">
    <source>
        <dbReference type="ARBA" id="ARBA00056910"/>
    </source>
</evidence>
<dbReference type="PROSITE" id="PS50297">
    <property type="entry name" value="ANK_REP_REGION"/>
    <property type="match status" value="1"/>
</dbReference>
<feature type="region of interest" description="Disordered" evidence="9">
    <location>
        <begin position="1291"/>
        <end position="1311"/>
    </location>
</feature>
<feature type="compositionally biased region" description="Low complexity" evidence="9">
    <location>
        <begin position="741"/>
        <end position="755"/>
    </location>
</feature>
<dbReference type="Gene3D" id="1.25.40.20">
    <property type="entry name" value="Ankyrin repeat-containing domain"/>
    <property type="match status" value="1"/>
</dbReference>
<dbReference type="SUPFAM" id="SSF49785">
    <property type="entry name" value="Galactose-binding domain-like"/>
    <property type="match status" value="2"/>
</dbReference>
<dbReference type="FunFam" id="2.60.120.260:FF:000078">
    <property type="entry name" value="DAL2p Allantoicase"/>
    <property type="match status" value="1"/>
</dbReference>
<keyword evidence="8" id="KW-0040">ANK repeat</keyword>
<evidence type="ECO:0000313" key="12">
    <source>
        <dbReference type="Proteomes" id="UP000696573"/>
    </source>
</evidence>
<dbReference type="Pfam" id="PF03561">
    <property type="entry name" value="Allantoicase"/>
    <property type="match status" value="2"/>
</dbReference>
<evidence type="ECO:0000256" key="1">
    <source>
        <dbReference type="ARBA" id="ARBA00001314"/>
    </source>
</evidence>
<dbReference type="SUPFAM" id="SSF48403">
    <property type="entry name" value="Ankyrin repeat"/>
    <property type="match status" value="1"/>
</dbReference>
<dbReference type="GO" id="GO:0000256">
    <property type="term" value="P:allantoin catabolic process"/>
    <property type="evidence" value="ECO:0007669"/>
    <property type="project" value="InterPro"/>
</dbReference>
<dbReference type="InterPro" id="IPR002110">
    <property type="entry name" value="Ankyrin_rpt"/>
</dbReference>
<evidence type="ECO:0000256" key="3">
    <source>
        <dbReference type="ARBA" id="ARBA00012170"/>
    </source>
</evidence>
<feature type="region of interest" description="Disordered" evidence="9">
    <location>
        <begin position="717"/>
        <end position="804"/>
    </location>
</feature>